<dbReference type="AlphaFoldDB" id="A0A239BVC0"/>
<accession>A0A239BVC0</accession>
<sequence>MQVRAAIYARISKDRDGEALGVERQEADCRELAARLGWDVVAVFVDNDISASTRSKKPRPQYEEMLRAVKAGRIDAVLAYSNSRLTRRPAEWITLIELANAGRIRIKTVVSGGHDLSTADGRAVALTIAAWDAAEAERIGERVSRKKRQVAEAGKYRGGPRPYGYEKDGMTVRPAEAEVIREATKAILAGRSLAAVARELNEAGRRTSKGRTWSAVQLRDVLVRPRNAGLIHSGLAKRSDVEILGRAQWPAIVDEDTWRAVHAVLTDPSRRTQTNNDARWLGTNTYICDRDGCGATMRAAPISSRKGGRRYDYRCTAKNHLTIAAGKTDDYVRKVVAALVRDPRIVAALTEGDGGAVSADRERRAVLVASLDRTKAEWDADEIGTADYKRKAAKIEAEIEEIDARMASGLQRSAAAEVLHAPDPGAAFLSAPVDVQRAVVRTVVTVTVQPAAQNGQAWTSDRIVIGPVVESSADEMAEMNGESPREFART</sequence>
<dbReference type="PANTHER" id="PTHR30461">
    <property type="entry name" value="DNA-INVERTASE FROM LAMBDOID PROPHAGE"/>
    <property type="match status" value="1"/>
</dbReference>
<dbReference type="InterPro" id="IPR036162">
    <property type="entry name" value="Resolvase-like_N_sf"/>
</dbReference>
<feature type="domain" description="Resolvase/invertase-type recombinase catalytic" evidence="1">
    <location>
        <begin position="4"/>
        <end position="154"/>
    </location>
</feature>
<proteinExistence type="predicted"/>
<dbReference type="Gene3D" id="3.40.50.1390">
    <property type="entry name" value="Resolvase, N-terminal catalytic domain"/>
    <property type="match status" value="1"/>
</dbReference>
<dbReference type="SUPFAM" id="SSF53041">
    <property type="entry name" value="Resolvase-like"/>
    <property type="match status" value="1"/>
</dbReference>
<dbReference type="PANTHER" id="PTHR30461:SF23">
    <property type="entry name" value="DNA RECOMBINASE-RELATED"/>
    <property type="match status" value="1"/>
</dbReference>
<evidence type="ECO:0000259" key="2">
    <source>
        <dbReference type="PROSITE" id="PS51737"/>
    </source>
</evidence>
<reference evidence="3 4" key="1">
    <citation type="submission" date="2017-06" db="EMBL/GenBank/DDBJ databases">
        <authorList>
            <person name="Kim H.J."/>
            <person name="Triplett B.A."/>
        </authorList>
    </citation>
    <scope>NUCLEOTIDE SEQUENCE [LARGE SCALE GENOMIC DNA]</scope>
    <source>
        <strain evidence="3 4">DSM 44715</strain>
    </source>
</reference>
<dbReference type="PROSITE" id="PS51736">
    <property type="entry name" value="RECOMBINASES_3"/>
    <property type="match status" value="1"/>
</dbReference>
<keyword evidence="4" id="KW-1185">Reference proteome</keyword>
<protein>
    <submittedName>
        <fullName evidence="3">Site-specific DNA recombinase</fullName>
    </submittedName>
</protein>
<feature type="domain" description="Recombinase" evidence="2">
    <location>
        <begin position="162"/>
        <end position="271"/>
    </location>
</feature>
<dbReference type="InterPro" id="IPR038109">
    <property type="entry name" value="DNA_bind_recomb_sf"/>
</dbReference>
<dbReference type="SMART" id="SM00857">
    <property type="entry name" value="Resolvase"/>
    <property type="match status" value="1"/>
</dbReference>
<name>A0A239BVC0_9ACTN</name>
<organism evidence="3 4">
    <name type="scientific">Actinomadura meyerae</name>
    <dbReference type="NCBI Taxonomy" id="240840"/>
    <lineage>
        <taxon>Bacteria</taxon>
        <taxon>Bacillati</taxon>
        <taxon>Actinomycetota</taxon>
        <taxon>Actinomycetes</taxon>
        <taxon>Streptosporangiales</taxon>
        <taxon>Thermomonosporaceae</taxon>
        <taxon>Actinomadura</taxon>
    </lineage>
</organism>
<dbReference type="InterPro" id="IPR006119">
    <property type="entry name" value="Resolv_N"/>
</dbReference>
<dbReference type="Pfam" id="PF00239">
    <property type="entry name" value="Resolvase"/>
    <property type="match status" value="1"/>
</dbReference>
<evidence type="ECO:0000313" key="3">
    <source>
        <dbReference type="EMBL" id="SNS11368.1"/>
    </source>
</evidence>
<dbReference type="GO" id="GO:0003677">
    <property type="term" value="F:DNA binding"/>
    <property type="evidence" value="ECO:0007669"/>
    <property type="project" value="InterPro"/>
</dbReference>
<dbReference type="InterPro" id="IPR011109">
    <property type="entry name" value="DNA_bind_recombinase_dom"/>
</dbReference>
<dbReference type="InterPro" id="IPR050639">
    <property type="entry name" value="SSR_resolvase"/>
</dbReference>
<dbReference type="EMBL" id="FZOR01000001">
    <property type="protein sequence ID" value="SNS11368.1"/>
    <property type="molecule type" value="Genomic_DNA"/>
</dbReference>
<gene>
    <name evidence="3" type="ORF">SAMN05443665_100151</name>
</gene>
<dbReference type="Gene3D" id="3.90.1750.20">
    <property type="entry name" value="Putative Large Serine Recombinase, Chain B, Domain 2"/>
    <property type="match status" value="1"/>
</dbReference>
<evidence type="ECO:0000313" key="4">
    <source>
        <dbReference type="Proteomes" id="UP000198318"/>
    </source>
</evidence>
<dbReference type="GO" id="GO:0000150">
    <property type="term" value="F:DNA strand exchange activity"/>
    <property type="evidence" value="ECO:0007669"/>
    <property type="project" value="InterPro"/>
</dbReference>
<dbReference type="Pfam" id="PF07508">
    <property type="entry name" value="Recombinase"/>
    <property type="match status" value="1"/>
</dbReference>
<dbReference type="PROSITE" id="PS51737">
    <property type="entry name" value="RECOMBINASE_DNA_BIND"/>
    <property type="match status" value="1"/>
</dbReference>
<dbReference type="Proteomes" id="UP000198318">
    <property type="component" value="Unassembled WGS sequence"/>
</dbReference>
<dbReference type="CDD" id="cd00338">
    <property type="entry name" value="Ser_Recombinase"/>
    <property type="match status" value="1"/>
</dbReference>
<evidence type="ECO:0000259" key="1">
    <source>
        <dbReference type="PROSITE" id="PS51736"/>
    </source>
</evidence>